<sequence length="185" mass="18407">MSSTMGGTLNRATSPHSRRPSRRSGRRGRARTASGPADDRGSISVELALSVPLVVLLLFLVIGALNLARANVDVHAAATAAARAGSITRSPAAASTAAQGAATANLAGHCATVAVTVDTSQFHRGGQLTVTVGCTVTTHGLTGVDVPGQITLSATSSSPVDVYRNLSLGLPSDANGAPNSGGGRS</sequence>
<protein>
    <submittedName>
        <fullName evidence="4">TadE/TadG family type IV pilus assembly protein</fullName>
    </submittedName>
</protein>
<keyword evidence="2" id="KW-0812">Transmembrane</keyword>
<accession>A0ABV5M2E8</accession>
<gene>
    <name evidence="4" type="ORF">ACFFTR_08060</name>
</gene>
<feature type="compositionally biased region" description="Basic residues" evidence="1">
    <location>
        <begin position="16"/>
        <end position="30"/>
    </location>
</feature>
<feature type="transmembrane region" description="Helical" evidence="2">
    <location>
        <begin position="47"/>
        <end position="68"/>
    </location>
</feature>
<keyword evidence="5" id="KW-1185">Reference proteome</keyword>
<evidence type="ECO:0000256" key="1">
    <source>
        <dbReference type="SAM" id="MobiDB-lite"/>
    </source>
</evidence>
<dbReference type="InterPro" id="IPR012495">
    <property type="entry name" value="TadE-like_dom"/>
</dbReference>
<feature type="region of interest" description="Disordered" evidence="1">
    <location>
        <begin position="1"/>
        <end position="39"/>
    </location>
</feature>
<evidence type="ECO:0000313" key="5">
    <source>
        <dbReference type="Proteomes" id="UP001589608"/>
    </source>
</evidence>
<keyword evidence="2" id="KW-0472">Membrane</keyword>
<dbReference type="EMBL" id="JBHMCA010000019">
    <property type="protein sequence ID" value="MFB9443034.1"/>
    <property type="molecule type" value="Genomic_DNA"/>
</dbReference>
<dbReference type="RefSeq" id="WP_223099505.1">
    <property type="nucleotide sequence ID" value="NZ_CP061913.1"/>
</dbReference>
<keyword evidence="2" id="KW-1133">Transmembrane helix</keyword>
<evidence type="ECO:0000259" key="3">
    <source>
        <dbReference type="Pfam" id="PF07811"/>
    </source>
</evidence>
<evidence type="ECO:0000256" key="2">
    <source>
        <dbReference type="SAM" id="Phobius"/>
    </source>
</evidence>
<proteinExistence type="predicted"/>
<dbReference type="Proteomes" id="UP001589608">
    <property type="component" value="Unassembled WGS sequence"/>
</dbReference>
<reference evidence="4 5" key="1">
    <citation type="submission" date="2024-09" db="EMBL/GenBank/DDBJ databases">
        <authorList>
            <person name="Sun Q."/>
            <person name="Mori K."/>
        </authorList>
    </citation>
    <scope>NUCLEOTIDE SEQUENCE [LARGE SCALE GENOMIC DNA]</scope>
    <source>
        <strain evidence="4 5">JCM 3307</strain>
    </source>
</reference>
<dbReference type="Pfam" id="PF07811">
    <property type="entry name" value="TadE"/>
    <property type="match status" value="1"/>
</dbReference>
<feature type="domain" description="TadE-like" evidence="3">
    <location>
        <begin position="41"/>
        <end position="83"/>
    </location>
</feature>
<comment type="caution">
    <text evidence="4">The sequence shown here is derived from an EMBL/GenBank/DDBJ whole genome shotgun (WGS) entry which is preliminary data.</text>
</comment>
<name>A0ABV5M2E8_9ACTN</name>
<organism evidence="4 5">
    <name type="scientific">Dactylosporangium vinaceum</name>
    <dbReference type="NCBI Taxonomy" id="53362"/>
    <lineage>
        <taxon>Bacteria</taxon>
        <taxon>Bacillati</taxon>
        <taxon>Actinomycetota</taxon>
        <taxon>Actinomycetes</taxon>
        <taxon>Micromonosporales</taxon>
        <taxon>Micromonosporaceae</taxon>
        <taxon>Dactylosporangium</taxon>
    </lineage>
</organism>
<evidence type="ECO:0000313" key="4">
    <source>
        <dbReference type="EMBL" id="MFB9443034.1"/>
    </source>
</evidence>